<gene>
    <name evidence="5" type="ordered locus">Sfla_2320</name>
</gene>
<dbReference type="KEGG" id="sfa:Sfla_2320"/>
<dbReference type="GO" id="GO:0005886">
    <property type="term" value="C:plasma membrane"/>
    <property type="evidence" value="ECO:0007669"/>
    <property type="project" value="TreeGrafter"/>
</dbReference>
<dbReference type="GO" id="GO:0022857">
    <property type="term" value="F:transmembrane transporter activity"/>
    <property type="evidence" value="ECO:0007669"/>
    <property type="project" value="TreeGrafter"/>
</dbReference>
<dbReference type="InterPro" id="IPR003439">
    <property type="entry name" value="ABC_transporter-like_ATP-bd"/>
</dbReference>
<evidence type="ECO:0000313" key="6">
    <source>
        <dbReference type="Proteomes" id="UP000002066"/>
    </source>
</evidence>
<name>A0A8D4BB10_STRFA</name>
<evidence type="ECO:0000256" key="3">
    <source>
        <dbReference type="ARBA" id="ARBA00022840"/>
    </source>
</evidence>
<dbReference type="InterPro" id="IPR003593">
    <property type="entry name" value="AAA+_ATPase"/>
</dbReference>
<keyword evidence="2" id="KW-0547">Nucleotide-binding</keyword>
<dbReference type="PANTHER" id="PTHR24220:SF86">
    <property type="entry name" value="ABC TRANSPORTER ABCH.1"/>
    <property type="match status" value="1"/>
</dbReference>
<dbReference type="CDD" id="cd03255">
    <property type="entry name" value="ABC_MJ0796_LolCDE_FtsE"/>
    <property type="match status" value="1"/>
</dbReference>
<keyword evidence="3" id="KW-0067">ATP-binding</keyword>
<sequence>MYQLKGVTKRYMRGKNPVDALAGVDLTIEDGGRLVIQGPTGGGKSTLLQMLGGLDRPTAGTVELDGVDLARLPESRLTKVRAESIGFVFQSFNLIPTLTAQENVETALVPLGLGARTRRERAAEALESVGLGDRPTHLPSEMSGGQQQRVAIARALVKRPKVLLADEPTGNLDESMRDEIMDLLDGLWKEHGLTFVMVTHDSSLARKAPRVATIRKGKVTVTENAAA</sequence>
<protein>
    <submittedName>
        <fullName evidence="5">ABC transporter related protein</fullName>
    </submittedName>
</protein>
<dbReference type="Proteomes" id="UP000002066">
    <property type="component" value="Chromosome"/>
</dbReference>
<evidence type="ECO:0000313" key="5">
    <source>
        <dbReference type="EMBL" id="ADW03749.1"/>
    </source>
</evidence>
<dbReference type="InterPro" id="IPR015854">
    <property type="entry name" value="ABC_transpr_LolD-like"/>
</dbReference>
<dbReference type="Gene3D" id="3.40.50.300">
    <property type="entry name" value="P-loop containing nucleotide triphosphate hydrolases"/>
    <property type="match status" value="1"/>
</dbReference>
<evidence type="ECO:0000256" key="2">
    <source>
        <dbReference type="ARBA" id="ARBA00022741"/>
    </source>
</evidence>
<dbReference type="GO" id="GO:0098796">
    <property type="term" value="C:membrane protein complex"/>
    <property type="evidence" value="ECO:0007669"/>
    <property type="project" value="UniProtKB-ARBA"/>
</dbReference>
<evidence type="ECO:0000259" key="4">
    <source>
        <dbReference type="PROSITE" id="PS50893"/>
    </source>
</evidence>
<dbReference type="OrthoDB" id="9802264at2"/>
<dbReference type="PANTHER" id="PTHR24220">
    <property type="entry name" value="IMPORT ATP-BINDING PROTEIN"/>
    <property type="match status" value="1"/>
</dbReference>
<dbReference type="FunFam" id="3.40.50.300:FF:000032">
    <property type="entry name" value="Export ABC transporter ATP-binding protein"/>
    <property type="match status" value="1"/>
</dbReference>
<dbReference type="PROSITE" id="PS50893">
    <property type="entry name" value="ABC_TRANSPORTER_2"/>
    <property type="match status" value="1"/>
</dbReference>
<dbReference type="Pfam" id="PF00005">
    <property type="entry name" value="ABC_tran"/>
    <property type="match status" value="1"/>
</dbReference>
<accession>A0A8D4BB10</accession>
<evidence type="ECO:0000256" key="1">
    <source>
        <dbReference type="ARBA" id="ARBA00022448"/>
    </source>
</evidence>
<reference evidence="5 6" key="1">
    <citation type="submission" date="2011-01" db="EMBL/GenBank/DDBJ databases">
        <title>Complete sequence of chromosome of Streptomyces flavogriseus ATCC 33331.</title>
        <authorList>
            <consortium name="US DOE Joint Genome Institute"/>
            <person name="Lucas S."/>
            <person name="Copeland A."/>
            <person name="Lapidus A."/>
            <person name="Cheng J.-F."/>
            <person name="Goodwin L."/>
            <person name="Pitluck S."/>
            <person name="Davenport K."/>
            <person name="Detter J.C."/>
            <person name="Han C."/>
            <person name="Tapia R."/>
            <person name="Land M."/>
            <person name="Hauser L."/>
            <person name="Kyrpides N."/>
            <person name="Ivanova N."/>
            <person name="Ovchinnikova G."/>
            <person name="Pagani I."/>
            <person name="Brumm P."/>
            <person name="Mead D."/>
            <person name="Woyke T."/>
        </authorList>
    </citation>
    <scope>NUCLEOTIDE SEQUENCE [LARGE SCALE GENOMIC DNA]</scope>
    <source>
        <strain evidence="6">ATCC 33331 / IAF-45CD</strain>
    </source>
</reference>
<dbReference type="InterPro" id="IPR017871">
    <property type="entry name" value="ABC_transporter-like_CS"/>
</dbReference>
<keyword evidence="1" id="KW-0813">Transport</keyword>
<dbReference type="InterPro" id="IPR027417">
    <property type="entry name" value="P-loop_NTPase"/>
</dbReference>
<dbReference type="EMBL" id="CP002475">
    <property type="protein sequence ID" value="ADW03749.1"/>
    <property type="molecule type" value="Genomic_DNA"/>
</dbReference>
<dbReference type="InterPro" id="IPR017911">
    <property type="entry name" value="MacB-like_ATP-bd"/>
</dbReference>
<proteinExistence type="predicted"/>
<organism evidence="5 6">
    <name type="scientific">Streptomyces pratensis (strain ATCC 33331 / IAF-45CD)</name>
    <dbReference type="NCBI Taxonomy" id="591167"/>
    <lineage>
        <taxon>Bacteria</taxon>
        <taxon>Bacillati</taxon>
        <taxon>Actinomycetota</taxon>
        <taxon>Actinomycetes</taxon>
        <taxon>Kitasatosporales</taxon>
        <taxon>Streptomycetaceae</taxon>
        <taxon>Streptomyces</taxon>
    </lineage>
</organism>
<feature type="domain" description="ABC transporter" evidence="4">
    <location>
        <begin position="2"/>
        <end position="227"/>
    </location>
</feature>
<dbReference type="PROSITE" id="PS00211">
    <property type="entry name" value="ABC_TRANSPORTER_1"/>
    <property type="match status" value="1"/>
</dbReference>
<dbReference type="GO" id="GO:0016887">
    <property type="term" value="F:ATP hydrolysis activity"/>
    <property type="evidence" value="ECO:0007669"/>
    <property type="project" value="InterPro"/>
</dbReference>
<dbReference type="AlphaFoldDB" id="A0A8D4BB10"/>
<dbReference type="SMART" id="SM00382">
    <property type="entry name" value="AAA"/>
    <property type="match status" value="1"/>
</dbReference>
<dbReference type="SUPFAM" id="SSF52540">
    <property type="entry name" value="P-loop containing nucleoside triphosphate hydrolases"/>
    <property type="match status" value="1"/>
</dbReference>
<dbReference type="GO" id="GO:0005524">
    <property type="term" value="F:ATP binding"/>
    <property type="evidence" value="ECO:0007669"/>
    <property type="project" value="UniProtKB-KW"/>
</dbReference>